<evidence type="ECO:0000256" key="1">
    <source>
        <dbReference type="SAM" id="MobiDB-lite"/>
    </source>
</evidence>
<evidence type="ECO:0000313" key="3">
    <source>
        <dbReference type="WBParaSite" id="nRc.2.0.1.t10278-RA"/>
    </source>
</evidence>
<dbReference type="Proteomes" id="UP000887565">
    <property type="component" value="Unplaced"/>
</dbReference>
<feature type="compositionally biased region" description="Basic residues" evidence="1">
    <location>
        <begin position="54"/>
        <end position="69"/>
    </location>
</feature>
<keyword evidence="2" id="KW-1185">Reference proteome</keyword>
<dbReference type="AlphaFoldDB" id="A0A915I937"/>
<evidence type="ECO:0000313" key="2">
    <source>
        <dbReference type="Proteomes" id="UP000887565"/>
    </source>
</evidence>
<feature type="region of interest" description="Disordered" evidence="1">
    <location>
        <begin position="39"/>
        <end position="69"/>
    </location>
</feature>
<proteinExistence type="predicted"/>
<organism evidence="2 3">
    <name type="scientific">Romanomermis culicivorax</name>
    <name type="common">Nematode worm</name>
    <dbReference type="NCBI Taxonomy" id="13658"/>
    <lineage>
        <taxon>Eukaryota</taxon>
        <taxon>Metazoa</taxon>
        <taxon>Ecdysozoa</taxon>
        <taxon>Nematoda</taxon>
        <taxon>Enoplea</taxon>
        <taxon>Dorylaimia</taxon>
        <taxon>Mermithida</taxon>
        <taxon>Mermithoidea</taxon>
        <taxon>Mermithidae</taxon>
        <taxon>Romanomermis</taxon>
    </lineage>
</organism>
<reference evidence="3" key="1">
    <citation type="submission" date="2022-11" db="UniProtKB">
        <authorList>
            <consortium name="WormBaseParasite"/>
        </authorList>
    </citation>
    <scope>IDENTIFICATION</scope>
</reference>
<feature type="region of interest" description="Disordered" evidence="1">
    <location>
        <begin position="257"/>
        <end position="309"/>
    </location>
</feature>
<protein>
    <submittedName>
        <fullName evidence="3">Uncharacterized protein</fullName>
    </submittedName>
</protein>
<name>A0A915I937_ROMCU</name>
<sequence>MLLCCSSASTVQRNTTTTGIAAERRAFVAWRWARDRRPRLRRSPRPSRWPPNLRLRHPGRRCPSKKRAPARRRLAFVPASIGRKIVAVRDRGVLPPVRAISSAAASREDQQRKPAINQLAAMTAQARIVASLACIWLRINSTAMSEYFTEETMKVAAKKKAEIRLTFNSSFSNFSVNKDLKWAVEPLSKGTPVRTIALSRRLIVHMISTFFRLELFNFELHCIFLMSGNHQDSVKLFLKVQSEYKVRDVQKEQISAKFKSTRPRRPAAPEYRSTVDTYRRRRHRRYVSSPPPPPQRLSKETRRISPPLESDVFVGGSVVAAADERSRSFTASNSQLSS</sequence>
<dbReference type="WBParaSite" id="nRc.2.0.1.t10278-RA">
    <property type="protein sequence ID" value="nRc.2.0.1.t10278-RA"/>
    <property type="gene ID" value="nRc.2.0.1.g10278"/>
</dbReference>
<accession>A0A915I937</accession>